<keyword evidence="3" id="KW-1185">Reference proteome</keyword>
<evidence type="ECO:0000313" key="2">
    <source>
        <dbReference type="EMBL" id="MFC4670847.1"/>
    </source>
</evidence>
<protein>
    <submittedName>
        <fullName evidence="2">NAD(P)-dependent alcohol dehydrogenase</fullName>
        <ecNumber evidence="2">1.1.1.-</ecNumber>
    </submittedName>
</protein>
<dbReference type="InterPro" id="IPR020843">
    <property type="entry name" value="ER"/>
</dbReference>
<dbReference type="InterPro" id="IPR052711">
    <property type="entry name" value="Zinc_ADH-like"/>
</dbReference>
<dbReference type="EMBL" id="JBHSGI010000031">
    <property type="protein sequence ID" value="MFC4670847.1"/>
    <property type="molecule type" value="Genomic_DNA"/>
</dbReference>
<dbReference type="CDD" id="cd08276">
    <property type="entry name" value="MDR7"/>
    <property type="match status" value="1"/>
</dbReference>
<dbReference type="PANTHER" id="PTHR45033:SF2">
    <property type="entry name" value="ZINC-TYPE ALCOHOL DEHYDROGENASE-LIKE PROTEIN C1773.06C"/>
    <property type="match status" value="1"/>
</dbReference>
<dbReference type="Pfam" id="PF00107">
    <property type="entry name" value="ADH_zinc_N"/>
    <property type="match status" value="1"/>
</dbReference>
<feature type="domain" description="Enoyl reductase (ER)" evidence="1">
    <location>
        <begin position="15"/>
        <end position="336"/>
    </location>
</feature>
<proteinExistence type="predicted"/>
<dbReference type="InterPro" id="IPR013154">
    <property type="entry name" value="ADH-like_N"/>
</dbReference>
<dbReference type="RefSeq" id="WP_380720344.1">
    <property type="nucleotide sequence ID" value="NZ_JBHSGI010000031.1"/>
</dbReference>
<dbReference type="Proteomes" id="UP001595973">
    <property type="component" value="Unassembled WGS sequence"/>
</dbReference>
<dbReference type="GO" id="GO:0016491">
    <property type="term" value="F:oxidoreductase activity"/>
    <property type="evidence" value="ECO:0007669"/>
    <property type="project" value="UniProtKB-KW"/>
</dbReference>
<gene>
    <name evidence="2" type="ORF">ACFO5X_20030</name>
</gene>
<dbReference type="Pfam" id="PF08240">
    <property type="entry name" value="ADH_N"/>
    <property type="match status" value="1"/>
</dbReference>
<dbReference type="SUPFAM" id="SSF51735">
    <property type="entry name" value="NAD(P)-binding Rossmann-fold domains"/>
    <property type="match status" value="1"/>
</dbReference>
<organism evidence="2 3">
    <name type="scientific">Seohaeicola nanhaiensis</name>
    <dbReference type="NCBI Taxonomy" id="1387282"/>
    <lineage>
        <taxon>Bacteria</taxon>
        <taxon>Pseudomonadati</taxon>
        <taxon>Pseudomonadota</taxon>
        <taxon>Alphaproteobacteria</taxon>
        <taxon>Rhodobacterales</taxon>
        <taxon>Roseobacteraceae</taxon>
        <taxon>Seohaeicola</taxon>
    </lineage>
</organism>
<dbReference type="Gene3D" id="3.40.50.720">
    <property type="entry name" value="NAD(P)-binding Rossmann-like Domain"/>
    <property type="match status" value="1"/>
</dbReference>
<keyword evidence="2" id="KW-0560">Oxidoreductase</keyword>
<dbReference type="SUPFAM" id="SSF50129">
    <property type="entry name" value="GroES-like"/>
    <property type="match status" value="1"/>
</dbReference>
<dbReference type="EC" id="1.1.1.-" evidence="2"/>
<dbReference type="InterPro" id="IPR011032">
    <property type="entry name" value="GroES-like_sf"/>
</dbReference>
<reference evidence="3" key="1">
    <citation type="journal article" date="2019" name="Int. J. Syst. Evol. Microbiol.">
        <title>The Global Catalogue of Microorganisms (GCM) 10K type strain sequencing project: providing services to taxonomists for standard genome sequencing and annotation.</title>
        <authorList>
            <consortium name="The Broad Institute Genomics Platform"/>
            <consortium name="The Broad Institute Genome Sequencing Center for Infectious Disease"/>
            <person name="Wu L."/>
            <person name="Ma J."/>
        </authorList>
    </citation>
    <scope>NUCLEOTIDE SEQUENCE [LARGE SCALE GENOMIC DNA]</scope>
    <source>
        <strain evidence="3">CGMCC 4.7283</strain>
    </source>
</reference>
<dbReference type="SMART" id="SM00829">
    <property type="entry name" value="PKS_ER"/>
    <property type="match status" value="1"/>
</dbReference>
<comment type="caution">
    <text evidence="2">The sequence shown here is derived from an EMBL/GenBank/DDBJ whole genome shotgun (WGS) entry which is preliminary data.</text>
</comment>
<dbReference type="InterPro" id="IPR036291">
    <property type="entry name" value="NAD(P)-bd_dom_sf"/>
</dbReference>
<sequence length="339" mass="35447">MTNMKAVELRPAHGGGTLSIASRPVPKPGRGEVLVRVRAASLNFRDLLVADHMYGALPETVVPLSDGAGEIAALGEGVSGLVPGQRVAGAFYPDWITGPITAAARTRSMGANMDGMLAQFALLPAHAAIPVPDHLSDEEAATLPCAGLTAWNALFNVAALQPGQDVLLIGSGGVSVFALQFARMAGARVIILSGSAEKRARLAKMGAHHLIDYKASPDWHKDVMQLTDGRGVDVVVEVGGPGTLEKSMQSVRVGGTIVAIGFVAQEGEGVAPRLVIGKSVNLQGITVGNCAQFHEMNRALSLHDLKPAIGHVFAMDNVEDAYALQRRAGHFGKIVIKVD</sequence>
<dbReference type="PANTHER" id="PTHR45033">
    <property type="match status" value="1"/>
</dbReference>
<evidence type="ECO:0000259" key="1">
    <source>
        <dbReference type="SMART" id="SM00829"/>
    </source>
</evidence>
<evidence type="ECO:0000313" key="3">
    <source>
        <dbReference type="Proteomes" id="UP001595973"/>
    </source>
</evidence>
<dbReference type="Gene3D" id="3.90.180.10">
    <property type="entry name" value="Medium-chain alcohol dehydrogenases, catalytic domain"/>
    <property type="match status" value="1"/>
</dbReference>
<accession>A0ABV9KKZ6</accession>
<name>A0ABV9KKZ6_9RHOB</name>
<dbReference type="InterPro" id="IPR013149">
    <property type="entry name" value="ADH-like_C"/>
</dbReference>